<organism evidence="1 2">
    <name type="scientific">Paenibacillus artemisiicola</name>
    <dbReference type="NCBI Taxonomy" id="1172618"/>
    <lineage>
        <taxon>Bacteria</taxon>
        <taxon>Bacillati</taxon>
        <taxon>Bacillota</taxon>
        <taxon>Bacilli</taxon>
        <taxon>Bacillales</taxon>
        <taxon>Paenibacillaceae</taxon>
        <taxon>Paenibacillus</taxon>
    </lineage>
</organism>
<dbReference type="Proteomes" id="UP000670947">
    <property type="component" value="Unassembled WGS sequence"/>
</dbReference>
<sequence length="155" mass="16611">MKIGIIIGLTAVAGYALLLAVYGAAVRWDGHAAERRTAAFLKHVQGQRYQAAARAADASERAPERERGLAEVRRMGLRLAAYRQVSAEYDDGGYNTGHARLTWELNGRTLETEAILTFGPGGKPRQVCAVTPAGRAPGSIPALAAWNRVMCGSSF</sequence>
<dbReference type="RefSeq" id="WP_208848533.1">
    <property type="nucleotide sequence ID" value="NZ_JAGGDJ010000011.1"/>
</dbReference>
<accession>A0ABS3WBQ9</accession>
<gene>
    <name evidence="1" type="ORF">I8J29_15965</name>
</gene>
<reference evidence="1 2" key="1">
    <citation type="submission" date="2021-03" db="EMBL/GenBank/DDBJ databases">
        <title>Paenibacillus artemisicola MWE-103 whole genome sequence.</title>
        <authorList>
            <person name="Ham Y.J."/>
        </authorList>
    </citation>
    <scope>NUCLEOTIDE SEQUENCE [LARGE SCALE GENOMIC DNA]</scope>
    <source>
        <strain evidence="1 2">MWE-103</strain>
    </source>
</reference>
<name>A0ABS3WBQ9_9BACL</name>
<keyword evidence="2" id="KW-1185">Reference proteome</keyword>
<proteinExistence type="predicted"/>
<comment type="caution">
    <text evidence="1">The sequence shown here is derived from an EMBL/GenBank/DDBJ whole genome shotgun (WGS) entry which is preliminary data.</text>
</comment>
<evidence type="ECO:0000313" key="1">
    <source>
        <dbReference type="EMBL" id="MBO7745708.1"/>
    </source>
</evidence>
<protein>
    <submittedName>
        <fullName evidence="1">Uncharacterized protein</fullName>
    </submittedName>
</protein>
<dbReference type="EMBL" id="JAGGDJ010000011">
    <property type="protein sequence ID" value="MBO7745708.1"/>
    <property type="molecule type" value="Genomic_DNA"/>
</dbReference>
<evidence type="ECO:0000313" key="2">
    <source>
        <dbReference type="Proteomes" id="UP000670947"/>
    </source>
</evidence>